<keyword evidence="4" id="KW-1185">Reference proteome</keyword>
<evidence type="ECO:0000256" key="1">
    <source>
        <dbReference type="SAM" id="Phobius"/>
    </source>
</evidence>
<dbReference type="InterPro" id="IPR001254">
    <property type="entry name" value="Trypsin_dom"/>
</dbReference>
<dbReference type="AlphaFoldDB" id="A0A1X6PD88"/>
<dbReference type="OrthoDB" id="10061449at2759"/>
<dbReference type="PROSITE" id="PS50240">
    <property type="entry name" value="TRYPSIN_DOM"/>
    <property type="match status" value="1"/>
</dbReference>
<keyword evidence="1" id="KW-0472">Membrane</keyword>
<dbReference type="PANTHER" id="PTHR24260:SF136">
    <property type="entry name" value="GH08193P-RELATED"/>
    <property type="match status" value="1"/>
</dbReference>
<organism evidence="3 4">
    <name type="scientific">Porphyra umbilicalis</name>
    <name type="common">Purple laver</name>
    <name type="synonym">Red alga</name>
    <dbReference type="NCBI Taxonomy" id="2786"/>
    <lineage>
        <taxon>Eukaryota</taxon>
        <taxon>Rhodophyta</taxon>
        <taxon>Bangiophyceae</taxon>
        <taxon>Bangiales</taxon>
        <taxon>Bangiaceae</taxon>
        <taxon>Porphyra</taxon>
    </lineage>
</organism>
<dbReference type="GO" id="GO:0004252">
    <property type="term" value="F:serine-type endopeptidase activity"/>
    <property type="evidence" value="ECO:0007669"/>
    <property type="project" value="InterPro"/>
</dbReference>
<feature type="transmembrane region" description="Helical" evidence="1">
    <location>
        <begin position="64"/>
        <end position="85"/>
    </location>
</feature>
<evidence type="ECO:0000313" key="3">
    <source>
        <dbReference type="EMBL" id="OSX78841.1"/>
    </source>
</evidence>
<feature type="domain" description="Peptidase S1" evidence="2">
    <location>
        <begin position="110"/>
        <end position="364"/>
    </location>
</feature>
<protein>
    <recommendedName>
        <fullName evidence="2">Peptidase S1 domain-containing protein</fullName>
    </recommendedName>
</protein>
<evidence type="ECO:0000313" key="4">
    <source>
        <dbReference type="Proteomes" id="UP000218209"/>
    </source>
</evidence>
<dbReference type="InterPro" id="IPR009003">
    <property type="entry name" value="Peptidase_S1_PA"/>
</dbReference>
<keyword evidence="1" id="KW-1133">Transmembrane helix</keyword>
<name>A0A1X6PD88_PORUM</name>
<dbReference type="GO" id="GO:0006508">
    <property type="term" value="P:proteolysis"/>
    <property type="evidence" value="ECO:0007669"/>
    <property type="project" value="InterPro"/>
</dbReference>
<dbReference type="SUPFAM" id="SSF50494">
    <property type="entry name" value="Trypsin-like serine proteases"/>
    <property type="match status" value="1"/>
</dbReference>
<dbReference type="PANTHER" id="PTHR24260">
    <property type="match status" value="1"/>
</dbReference>
<dbReference type="EMBL" id="KV918804">
    <property type="protein sequence ID" value="OSX78841.1"/>
    <property type="molecule type" value="Genomic_DNA"/>
</dbReference>
<dbReference type="SMART" id="SM00020">
    <property type="entry name" value="Tryp_SPc"/>
    <property type="match status" value="1"/>
</dbReference>
<reference evidence="3 4" key="1">
    <citation type="submission" date="2017-03" db="EMBL/GenBank/DDBJ databases">
        <title>WGS assembly of Porphyra umbilicalis.</title>
        <authorList>
            <person name="Brawley S.H."/>
            <person name="Blouin N.A."/>
            <person name="Ficko-Blean E."/>
            <person name="Wheeler G.L."/>
            <person name="Lohr M."/>
            <person name="Goodson H.V."/>
            <person name="Jenkins J.W."/>
            <person name="Blaby-Haas C.E."/>
            <person name="Helliwell K.E."/>
            <person name="Chan C."/>
            <person name="Marriage T."/>
            <person name="Bhattacharya D."/>
            <person name="Klein A.S."/>
            <person name="Badis Y."/>
            <person name="Brodie J."/>
            <person name="Cao Y."/>
            <person name="Collen J."/>
            <person name="Dittami S.M."/>
            <person name="Gachon C.M."/>
            <person name="Green B.R."/>
            <person name="Karpowicz S."/>
            <person name="Kim J.W."/>
            <person name="Kudahl U."/>
            <person name="Lin S."/>
            <person name="Michel G."/>
            <person name="Mittag M."/>
            <person name="Olson B.J."/>
            <person name="Pangilinan J."/>
            <person name="Peng Y."/>
            <person name="Qiu H."/>
            <person name="Shu S."/>
            <person name="Singer J.T."/>
            <person name="Smith A.G."/>
            <person name="Sprecher B.N."/>
            <person name="Wagner V."/>
            <person name="Wang W."/>
            <person name="Wang Z.-Y."/>
            <person name="Yan J."/>
            <person name="Yarish C."/>
            <person name="Zoeuner-Riek S."/>
            <person name="Zhuang Y."/>
            <person name="Zou Y."/>
            <person name="Lindquist E.A."/>
            <person name="Grimwood J."/>
            <person name="Barry K."/>
            <person name="Rokhsar D.S."/>
            <person name="Schmutz J."/>
            <person name="Stiller J.W."/>
            <person name="Grossman A.R."/>
            <person name="Prochnik S.E."/>
        </authorList>
    </citation>
    <scope>NUCLEOTIDE SEQUENCE [LARGE SCALE GENOMIC DNA]</scope>
    <source>
        <strain evidence="3">4086291</strain>
    </source>
</reference>
<gene>
    <name evidence="3" type="ORF">BU14_0098s0067</name>
</gene>
<proteinExistence type="predicted"/>
<evidence type="ECO:0000259" key="2">
    <source>
        <dbReference type="PROSITE" id="PS50240"/>
    </source>
</evidence>
<sequence length="364" mass="38020">MHASNRPSLPISSFAPAPPSLPLLLFAFLFQPSRSPPPRPLPPPLPPAAAACTMARTGSRALRVVAAAAVAVAALATVATAQVVAGVPPGASVADSSRAKPYRLGRRTRIVGGTRVTKRDPDAGVEFMAALFTPDGKGFYCGGSLIDNNHVLTRAGCYPRVGDKVRLGSDVLFKGLEATVTRVTAHPDFQPVGDLNDLAVLWLNNPGAAALLAAGALPIILDTSGANVHGHYIHGFGAVDKASRSAGSLQLKRGYQPRVPWAKCREVLDGVMVAPGKSIPIDEKKQVCTNYGSYGAGALCQRDPGGAMFRVNVINVNGKRVKQPVQYAVASYWIAVPAQKCPQGLPNVGTLVAPYKAWIAGAMA</sequence>
<dbReference type="Proteomes" id="UP000218209">
    <property type="component" value="Unassembled WGS sequence"/>
</dbReference>
<accession>A0A1X6PD88</accession>
<dbReference type="Pfam" id="PF00089">
    <property type="entry name" value="Trypsin"/>
    <property type="match status" value="1"/>
</dbReference>
<dbReference type="InterPro" id="IPR043504">
    <property type="entry name" value="Peptidase_S1_PA_chymotrypsin"/>
</dbReference>
<dbReference type="InterPro" id="IPR051333">
    <property type="entry name" value="CLIP_Serine_Protease"/>
</dbReference>
<keyword evidence="1" id="KW-0812">Transmembrane</keyword>
<dbReference type="Gene3D" id="2.40.10.10">
    <property type="entry name" value="Trypsin-like serine proteases"/>
    <property type="match status" value="1"/>
</dbReference>